<evidence type="ECO:0000313" key="2">
    <source>
        <dbReference type="EMBL" id="GAA4020243.1"/>
    </source>
</evidence>
<reference evidence="3" key="1">
    <citation type="journal article" date="2019" name="Int. J. Syst. Evol. Microbiol.">
        <title>The Global Catalogue of Microorganisms (GCM) 10K type strain sequencing project: providing services to taxonomists for standard genome sequencing and annotation.</title>
        <authorList>
            <consortium name="The Broad Institute Genomics Platform"/>
            <consortium name="The Broad Institute Genome Sequencing Center for Infectious Disease"/>
            <person name="Wu L."/>
            <person name="Ma J."/>
        </authorList>
    </citation>
    <scope>NUCLEOTIDE SEQUENCE [LARGE SCALE GENOMIC DNA]</scope>
    <source>
        <strain evidence="3">JCM 17342</strain>
    </source>
</reference>
<dbReference type="RefSeq" id="WP_344879292.1">
    <property type="nucleotide sequence ID" value="NZ_BAABAL010000018.1"/>
</dbReference>
<feature type="chain" id="PRO_5045589266" evidence="1">
    <location>
        <begin position="24"/>
        <end position="94"/>
    </location>
</feature>
<accession>A0ABP7T2Q8</accession>
<name>A0ABP7T2Q8_9PSEU</name>
<protein>
    <submittedName>
        <fullName evidence="2">Uncharacterized protein</fullName>
    </submittedName>
</protein>
<comment type="caution">
    <text evidence="2">The sequence shown here is derived from an EMBL/GenBank/DDBJ whole genome shotgun (WGS) entry which is preliminary data.</text>
</comment>
<evidence type="ECO:0000313" key="3">
    <source>
        <dbReference type="Proteomes" id="UP001501747"/>
    </source>
</evidence>
<keyword evidence="1" id="KW-0732">Signal</keyword>
<gene>
    <name evidence="2" type="ORF">GCM10022247_50250</name>
</gene>
<feature type="signal peptide" evidence="1">
    <location>
        <begin position="1"/>
        <end position="23"/>
    </location>
</feature>
<proteinExistence type="predicted"/>
<organism evidence="2 3">
    <name type="scientific">Allokutzneria multivorans</name>
    <dbReference type="NCBI Taxonomy" id="1142134"/>
    <lineage>
        <taxon>Bacteria</taxon>
        <taxon>Bacillati</taxon>
        <taxon>Actinomycetota</taxon>
        <taxon>Actinomycetes</taxon>
        <taxon>Pseudonocardiales</taxon>
        <taxon>Pseudonocardiaceae</taxon>
        <taxon>Allokutzneria</taxon>
    </lineage>
</organism>
<sequence length="94" mass="9545">MRVSLIATAVAAAVLSSGGAAVAAESQVAGKQSMCFVVAKRNTPIVDIASRTQVGTLRKGKSKDSACSPKKGLVFLAGDKTVVLAEDVSINARV</sequence>
<keyword evidence="3" id="KW-1185">Reference proteome</keyword>
<evidence type="ECO:0000256" key="1">
    <source>
        <dbReference type="SAM" id="SignalP"/>
    </source>
</evidence>
<dbReference type="EMBL" id="BAABAL010000018">
    <property type="protein sequence ID" value="GAA4020243.1"/>
    <property type="molecule type" value="Genomic_DNA"/>
</dbReference>
<dbReference type="Proteomes" id="UP001501747">
    <property type="component" value="Unassembled WGS sequence"/>
</dbReference>